<dbReference type="Gene3D" id="1.20.1540.10">
    <property type="entry name" value="Rhomboid-like"/>
    <property type="match status" value="1"/>
</dbReference>
<feature type="domain" description="Peptidase S54 rhomboid" evidence="7">
    <location>
        <begin position="69"/>
        <end position="201"/>
    </location>
</feature>
<feature type="transmembrane region" description="Helical" evidence="6">
    <location>
        <begin position="20"/>
        <end position="41"/>
    </location>
</feature>
<gene>
    <name evidence="8" type="ORF">Aru02nite_13330</name>
</gene>
<feature type="transmembrane region" description="Helical" evidence="6">
    <location>
        <begin position="180"/>
        <end position="199"/>
    </location>
</feature>
<dbReference type="InterPro" id="IPR050925">
    <property type="entry name" value="Rhomboid_protease_S54"/>
</dbReference>
<feature type="transmembrane region" description="Helical" evidence="6">
    <location>
        <begin position="152"/>
        <end position="174"/>
    </location>
</feature>
<feature type="transmembrane region" description="Helical" evidence="6">
    <location>
        <begin position="128"/>
        <end position="145"/>
    </location>
</feature>
<organism evidence="8 9">
    <name type="scientific">Actinocatenispora rupis</name>
    <dbReference type="NCBI Taxonomy" id="519421"/>
    <lineage>
        <taxon>Bacteria</taxon>
        <taxon>Bacillati</taxon>
        <taxon>Actinomycetota</taxon>
        <taxon>Actinomycetes</taxon>
        <taxon>Micromonosporales</taxon>
        <taxon>Micromonosporaceae</taxon>
        <taxon>Actinocatenispora</taxon>
    </lineage>
</organism>
<name>A0A8J3N8L7_9ACTN</name>
<evidence type="ECO:0000256" key="5">
    <source>
        <dbReference type="SAM" id="MobiDB-lite"/>
    </source>
</evidence>
<keyword evidence="9" id="KW-1185">Reference proteome</keyword>
<feature type="compositionally biased region" description="Polar residues" evidence="5">
    <location>
        <begin position="220"/>
        <end position="236"/>
    </location>
</feature>
<evidence type="ECO:0000313" key="9">
    <source>
        <dbReference type="Proteomes" id="UP000612808"/>
    </source>
</evidence>
<feature type="transmembrane region" description="Helical" evidence="6">
    <location>
        <begin position="104"/>
        <end position="122"/>
    </location>
</feature>
<evidence type="ECO:0000313" key="8">
    <source>
        <dbReference type="EMBL" id="GID10444.1"/>
    </source>
</evidence>
<proteinExistence type="predicted"/>
<evidence type="ECO:0000256" key="6">
    <source>
        <dbReference type="SAM" id="Phobius"/>
    </source>
</evidence>
<keyword evidence="2 6" id="KW-0812">Transmembrane</keyword>
<evidence type="ECO:0000256" key="4">
    <source>
        <dbReference type="ARBA" id="ARBA00023136"/>
    </source>
</evidence>
<dbReference type="PANTHER" id="PTHR43731:SF9">
    <property type="entry name" value="SLR1461 PROTEIN"/>
    <property type="match status" value="1"/>
</dbReference>
<evidence type="ECO:0000256" key="1">
    <source>
        <dbReference type="ARBA" id="ARBA00004141"/>
    </source>
</evidence>
<keyword evidence="3 6" id="KW-1133">Transmembrane helix</keyword>
<sequence>MTELTQVRDDDPMRFGTTSFYASIGRAFLAMCAFIPVLWAIEGLDTLLGGALDQDGGIRPRSLAGVDGIVFAPFLHASFTHVLANSVPLLLLGTFVLAGQFKRFLWITAFIALISGLTVWLFSPGNTLTVGASGVIFGYLGYLLLRGFVERRWWSIGVSLLMGLLFGWQLIGVLPGEAHVSWQGHLGGFIAGLVAAILFRRPRPKRPKPAESAKDPTLTLPGSLSDTATDLGTTVQLPGRTG</sequence>
<keyword evidence="4 6" id="KW-0472">Membrane</keyword>
<dbReference type="Proteomes" id="UP000612808">
    <property type="component" value="Unassembled WGS sequence"/>
</dbReference>
<dbReference type="Pfam" id="PF01694">
    <property type="entry name" value="Rhomboid"/>
    <property type="match status" value="1"/>
</dbReference>
<dbReference type="InterPro" id="IPR035952">
    <property type="entry name" value="Rhomboid-like_sf"/>
</dbReference>
<reference evidence="8" key="1">
    <citation type="submission" date="2021-01" db="EMBL/GenBank/DDBJ databases">
        <title>Whole genome shotgun sequence of Actinocatenispora rupis NBRC 107355.</title>
        <authorList>
            <person name="Komaki H."/>
            <person name="Tamura T."/>
        </authorList>
    </citation>
    <scope>NUCLEOTIDE SEQUENCE</scope>
    <source>
        <strain evidence="8">NBRC 107355</strain>
    </source>
</reference>
<dbReference type="EMBL" id="BOMB01000007">
    <property type="protein sequence ID" value="GID10444.1"/>
    <property type="molecule type" value="Genomic_DNA"/>
</dbReference>
<feature type="transmembrane region" description="Helical" evidence="6">
    <location>
        <begin position="69"/>
        <end position="92"/>
    </location>
</feature>
<dbReference type="PANTHER" id="PTHR43731">
    <property type="entry name" value="RHOMBOID PROTEASE"/>
    <property type="match status" value="1"/>
</dbReference>
<accession>A0A8J3N8L7</accession>
<dbReference type="InterPro" id="IPR022764">
    <property type="entry name" value="Peptidase_S54_rhomboid_dom"/>
</dbReference>
<protein>
    <recommendedName>
        <fullName evidence="7">Peptidase S54 rhomboid domain-containing protein</fullName>
    </recommendedName>
</protein>
<evidence type="ECO:0000259" key="7">
    <source>
        <dbReference type="Pfam" id="PF01694"/>
    </source>
</evidence>
<evidence type="ECO:0000256" key="2">
    <source>
        <dbReference type="ARBA" id="ARBA00022692"/>
    </source>
</evidence>
<feature type="region of interest" description="Disordered" evidence="5">
    <location>
        <begin position="205"/>
        <end position="242"/>
    </location>
</feature>
<dbReference type="GO" id="GO:0004252">
    <property type="term" value="F:serine-type endopeptidase activity"/>
    <property type="evidence" value="ECO:0007669"/>
    <property type="project" value="InterPro"/>
</dbReference>
<dbReference type="AlphaFoldDB" id="A0A8J3N8L7"/>
<evidence type="ECO:0000256" key="3">
    <source>
        <dbReference type="ARBA" id="ARBA00022989"/>
    </source>
</evidence>
<dbReference type="GO" id="GO:0016020">
    <property type="term" value="C:membrane"/>
    <property type="evidence" value="ECO:0007669"/>
    <property type="project" value="UniProtKB-SubCell"/>
</dbReference>
<dbReference type="SUPFAM" id="SSF144091">
    <property type="entry name" value="Rhomboid-like"/>
    <property type="match status" value="1"/>
</dbReference>
<comment type="caution">
    <text evidence="8">The sequence shown here is derived from an EMBL/GenBank/DDBJ whole genome shotgun (WGS) entry which is preliminary data.</text>
</comment>
<comment type="subcellular location">
    <subcellularLocation>
        <location evidence="1">Membrane</location>
        <topology evidence="1">Multi-pass membrane protein</topology>
    </subcellularLocation>
</comment>